<protein>
    <submittedName>
        <fullName evidence="1">Uncharacterized protein</fullName>
    </submittedName>
</protein>
<dbReference type="EMBL" id="VTPC01040495">
    <property type="protein sequence ID" value="KAF2891024.1"/>
    <property type="molecule type" value="Genomic_DNA"/>
</dbReference>
<organism evidence="1 2">
    <name type="scientific">Ignelater luminosus</name>
    <name type="common">Cucubano</name>
    <name type="synonym">Pyrophorus luminosus</name>
    <dbReference type="NCBI Taxonomy" id="2038154"/>
    <lineage>
        <taxon>Eukaryota</taxon>
        <taxon>Metazoa</taxon>
        <taxon>Ecdysozoa</taxon>
        <taxon>Arthropoda</taxon>
        <taxon>Hexapoda</taxon>
        <taxon>Insecta</taxon>
        <taxon>Pterygota</taxon>
        <taxon>Neoptera</taxon>
        <taxon>Endopterygota</taxon>
        <taxon>Coleoptera</taxon>
        <taxon>Polyphaga</taxon>
        <taxon>Elateriformia</taxon>
        <taxon>Elateroidea</taxon>
        <taxon>Elateridae</taxon>
        <taxon>Agrypninae</taxon>
        <taxon>Pyrophorini</taxon>
        <taxon>Ignelater</taxon>
    </lineage>
</organism>
<keyword evidence="2" id="KW-1185">Reference proteome</keyword>
<proteinExistence type="predicted"/>
<name>A0A8K0CP58_IGNLU</name>
<sequence>QYLAVVGAAAAQNTTGTKYTVKQSGKLASKQFGRIDDWLFDIGIKRVLTVQTKFVADLSFDPYESIIETGSEMFAIIKEMSLTAFHQPLSYRRTHEKISVNKEIALNSLKQKGIFQNMNISIFQEYTTSTLPTFSMEQVT</sequence>
<dbReference type="AlphaFoldDB" id="A0A8K0CP58"/>
<accession>A0A8K0CP58</accession>
<comment type="caution">
    <text evidence="1">The sequence shown here is derived from an EMBL/GenBank/DDBJ whole genome shotgun (WGS) entry which is preliminary data.</text>
</comment>
<reference evidence="1" key="1">
    <citation type="submission" date="2019-08" db="EMBL/GenBank/DDBJ databases">
        <title>The genome of the North American firefly Photinus pyralis.</title>
        <authorList>
            <consortium name="Photinus pyralis genome working group"/>
            <person name="Fallon T.R."/>
            <person name="Sander Lower S.E."/>
            <person name="Weng J.-K."/>
        </authorList>
    </citation>
    <scope>NUCLEOTIDE SEQUENCE</scope>
    <source>
        <strain evidence="1">TRF0915ILg1</strain>
        <tissue evidence="1">Whole body</tissue>
    </source>
</reference>
<dbReference type="Proteomes" id="UP000801492">
    <property type="component" value="Unassembled WGS sequence"/>
</dbReference>
<gene>
    <name evidence="1" type="ORF">ILUMI_15149</name>
</gene>
<evidence type="ECO:0000313" key="2">
    <source>
        <dbReference type="Proteomes" id="UP000801492"/>
    </source>
</evidence>
<feature type="non-terminal residue" evidence="1">
    <location>
        <position position="140"/>
    </location>
</feature>
<dbReference type="Gene3D" id="3.40.630.10">
    <property type="entry name" value="Zn peptidases"/>
    <property type="match status" value="1"/>
</dbReference>
<evidence type="ECO:0000313" key="1">
    <source>
        <dbReference type="EMBL" id="KAF2891024.1"/>
    </source>
</evidence>